<reference evidence="2" key="2">
    <citation type="submission" date="2015-01" db="EMBL/GenBank/DDBJ databases">
        <title>Evolutionary Origins and Diversification of the Mycorrhizal Mutualists.</title>
        <authorList>
            <consortium name="DOE Joint Genome Institute"/>
            <consortium name="Mycorrhizal Genomics Consortium"/>
            <person name="Kohler A."/>
            <person name="Kuo A."/>
            <person name="Nagy L.G."/>
            <person name="Floudas D."/>
            <person name="Copeland A."/>
            <person name="Barry K.W."/>
            <person name="Cichocki N."/>
            <person name="Veneault-Fourrey C."/>
            <person name="LaButti K."/>
            <person name="Lindquist E.A."/>
            <person name="Lipzen A."/>
            <person name="Lundell T."/>
            <person name="Morin E."/>
            <person name="Murat C."/>
            <person name="Riley R."/>
            <person name="Ohm R."/>
            <person name="Sun H."/>
            <person name="Tunlid A."/>
            <person name="Henrissat B."/>
            <person name="Grigoriev I.V."/>
            <person name="Hibbett D.S."/>
            <person name="Martin F."/>
        </authorList>
    </citation>
    <scope>NUCLEOTIDE SEQUENCE [LARGE SCALE GENOMIC DNA]</scope>
    <source>
        <strain evidence="2">441</strain>
    </source>
</reference>
<accession>A0A0C9ZGK2</accession>
<organism evidence="1 2">
    <name type="scientific">Pisolithus microcarpus 441</name>
    <dbReference type="NCBI Taxonomy" id="765257"/>
    <lineage>
        <taxon>Eukaryota</taxon>
        <taxon>Fungi</taxon>
        <taxon>Dikarya</taxon>
        <taxon>Basidiomycota</taxon>
        <taxon>Agaricomycotina</taxon>
        <taxon>Agaricomycetes</taxon>
        <taxon>Agaricomycetidae</taxon>
        <taxon>Boletales</taxon>
        <taxon>Sclerodermatineae</taxon>
        <taxon>Pisolithaceae</taxon>
        <taxon>Pisolithus</taxon>
    </lineage>
</organism>
<protein>
    <submittedName>
        <fullName evidence="1">Uncharacterized protein</fullName>
    </submittedName>
</protein>
<dbReference type="HOGENOM" id="CLU_202888_0_0_1"/>
<reference evidence="1 2" key="1">
    <citation type="submission" date="2014-04" db="EMBL/GenBank/DDBJ databases">
        <authorList>
            <consortium name="DOE Joint Genome Institute"/>
            <person name="Kuo A."/>
            <person name="Kohler A."/>
            <person name="Costa M.D."/>
            <person name="Nagy L.G."/>
            <person name="Floudas D."/>
            <person name="Copeland A."/>
            <person name="Barry K.W."/>
            <person name="Cichocki N."/>
            <person name="Veneault-Fourrey C."/>
            <person name="LaButti K."/>
            <person name="Lindquist E.A."/>
            <person name="Lipzen A."/>
            <person name="Lundell T."/>
            <person name="Morin E."/>
            <person name="Murat C."/>
            <person name="Sun H."/>
            <person name="Tunlid A."/>
            <person name="Henrissat B."/>
            <person name="Grigoriev I.V."/>
            <person name="Hibbett D.S."/>
            <person name="Martin F."/>
            <person name="Nordberg H.P."/>
            <person name="Cantor M.N."/>
            <person name="Hua S.X."/>
        </authorList>
    </citation>
    <scope>NUCLEOTIDE SEQUENCE [LARGE SCALE GENOMIC DNA]</scope>
    <source>
        <strain evidence="1 2">441</strain>
    </source>
</reference>
<evidence type="ECO:0000313" key="1">
    <source>
        <dbReference type="EMBL" id="KIK19098.1"/>
    </source>
</evidence>
<sequence length="65" mass="7262">MVNATHAFKKVSAQIFGGQQTVESVRGRYEHMRKLFTYILNYESITGNGGGDPDVETLDEQIKNA</sequence>
<dbReference type="EMBL" id="KN833791">
    <property type="protein sequence ID" value="KIK19098.1"/>
    <property type="molecule type" value="Genomic_DNA"/>
</dbReference>
<name>A0A0C9ZGK2_9AGAM</name>
<proteinExistence type="predicted"/>
<evidence type="ECO:0000313" key="2">
    <source>
        <dbReference type="Proteomes" id="UP000054018"/>
    </source>
</evidence>
<keyword evidence="2" id="KW-1185">Reference proteome</keyword>
<dbReference type="OrthoDB" id="2683482at2759"/>
<gene>
    <name evidence="1" type="ORF">PISMIDRAFT_13922</name>
</gene>
<dbReference type="Proteomes" id="UP000054018">
    <property type="component" value="Unassembled WGS sequence"/>
</dbReference>
<dbReference type="STRING" id="765257.A0A0C9ZGK2"/>
<dbReference type="AlphaFoldDB" id="A0A0C9ZGK2"/>